<dbReference type="Proteomes" id="UP000886723">
    <property type="component" value="Unassembled WGS sequence"/>
</dbReference>
<organism evidence="7 8">
    <name type="scientific">Candidatus Pullilachnospira stercoravium</name>
    <dbReference type="NCBI Taxonomy" id="2840913"/>
    <lineage>
        <taxon>Bacteria</taxon>
        <taxon>Bacillati</taxon>
        <taxon>Bacillota</taxon>
        <taxon>Clostridia</taxon>
        <taxon>Lachnospirales</taxon>
        <taxon>Lachnospiraceae</taxon>
        <taxon>Lachnospiraceae incertae sedis</taxon>
        <taxon>Candidatus Pullilachnospira</taxon>
    </lineage>
</organism>
<comment type="similarity">
    <text evidence="1 5">Belongs to the transferase hexapeptide repeat family.</text>
</comment>
<dbReference type="PANTHER" id="PTHR43017">
    <property type="entry name" value="GALACTOSIDE O-ACETYLTRANSFERASE"/>
    <property type="match status" value="1"/>
</dbReference>
<dbReference type="FunFam" id="2.160.10.10:FF:000025">
    <property type="entry name" value="Hexapeptide-repeat containing-acetyltransferase"/>
    <property type="match status" value="1"/>
</dbReference>
<dbReference type="InterPro" id="IPR039369">
    <property type="entry name" value="LacA-like"/>
</dbReference>
<dbReference type="Pfam" id="PF00132">
    <property type="entry name" value="Hexapep"/>
    <property type="match status" value="1"/>
</dbReference>
<reference evidence="7" key="2">
    <citation type="journal article" date="2021" name="PeerJ">
        <title>Extensive microbial diversity within the chicken gut microbiome revealed by metagenomics and culture.</title>
        <authorList>
            <person name="Gilroy R."/>
            <person name="Ravi A."/>
            <person name="Getino M."/>
            <person name="Pursley I."/>
            <person name="Horton D.L."/>
            <person name="Alikhan N.F."/>
            <person name="Baker D."/>
            <person name="Gharbi K."/>
            <person name="Hall N."/>
            <person name="Watson M."/>
            <person name="Adriaenssens E.M."/>
            <person name="Foster-Nyarko E."/>
            <person name="Jarju S."/>
            <person name="Secka A."/>
            <person name="Antonio M."/>
            <person name="Oren A."/>
            <person name="Chaudhuri R.R."/>
            <person name="La Ragione R."/>
            <person name="Hildebrand F."/>
            <person name="Pallen M.J."/>
        </authorList>
    </citation>
    <scope>NUCLEOTIDE SEQUENCE</scope>
    <source>
        <strain evidence="7">ChiBcec2-4451</strain>
    </source>
</reference>
<dbReference type="PANTHER" id="PTHR43017:SF1">
    <property type="entry name" value="ACETYLTRANSFERASE YJL218W-RELATED"/>
    <property type="match status" value="1"/>
</dbReference>
<dbReference type="InterPro" id="IPR001451">
    <property type="entry name" value="Hexapep"/>
</dbReference>
<evidence type="ECO:0000259" key="6">
    <source>
        <dbReference type="SMART" id="SM01266"/>
    </source>
</evidence>
<dbReference type="CDD" id="cd03357">
    <property type="entry name" value="LbH_MAT_GAT"/>
    <property type="match status" value="1"/>
</dbReference>
<dbReference type="Pfam" id="PF12464">
    <property type="entry name" value="Mac"/>
    <property type="match status" value="1"/>
</dbReference>
<accession>A0A9D1NW30</accession>
<reference evidence="7" key="1">
    <citation type="submission" date="2020-10" db="EMBL/GenBank/DDBJ databases">
        <authorList>
            <person name="Gilroy R."/>
        </authorList>
    </citation>
    <scope>NUCLEOTIDE SEQUENCE</scope>
    <source>
        <strain evidence="7">ChiBcec2-4451</strain>
    </source>
</reference>
<dbReference type="GO" id="GO:0008870">
    <property type="term" value="F:galactoside O-acetyltransferase activity"/>
    <property type="evidence" value="ECO:0007669"/>
    <property type="project" value="TreeGrafter"/>
</dbReference>
<proteinExistence type="inferred from homology"/>
<comment type="caution">
    <text evidence="7">The sequence shown here is derived from an EMBL/GenBank/DDBJ whole genome shotgun (WGS) entry which is preliminary data.</text>
</comment>
<evidence type="ECO:0000256" key="2">
    <source>
        <dbReference type="ARBA" id="ARBA00022679"/>
    </source>
</evidence>
<dbReference type="InterPro" id="IPR011004">
    <property type="entry name" value="Trimer_LpxA-like_sf"/>
</dbReference>
<dbReference type="Gene3D" id="2.160.10.10">
    <property type="entry name" value="Hexapeptide repeat proteins"/>
    <property type="match status" value="1"/>
</dbReference>
<protein>
    <recommendedName>
        <fullName evidence="5">Acetyltransferase</fullName>
        <ecNumber evidence="5">2.3.1.-</ecNumber>
    </recommendedName>
</protein>
<evidence type="ECO:0000256" key="3">
    <source>
        <dbReference type="ARBA" id="ARBA00022737"/>
    </source>
</evidence>
<sequence length="203" mass="22887">MTMTELEKMAKGYLWNDCDQYLEEQRVAKELLYEFNHSRPSESEKRSEIMQIMFGHCGKDVWINQPLTLCRGTTISIGDNCYLNYGTTFVDDYTITIGNCVMFGPNVTICTTGHPLDPESRHRGMYSFPVTIEDGVWIGANAVILPGVTIGKNSVIGAGSVVTKDIPANVLAVGSPCKVLRPFDERDKEYYFRDHRFADLPEE</sequence>
<dbReference type="EC" id="2.3.1.-" evidence="5"/>
<feature type="domain" description="Maltose/galactoside acetyltransferase" evidence="6">
    <location>
        <begin position="6"/>
        <end position="59"/>
    </location>
</feature>
<evidence type="ECO:0000313" key="7">
    <source>
        <dbReference type="EMBL" id="HIV13627.1"/>
    </source>
</evidence>
<dbReference type="InterPro" id="IPR018357">
    <property type="entry name" value="Hexapep_transf_CS"/>
</dbReference>
<evidence type="ECO:0000256" key="4">
    <source>
        <dbReference type="ARBA" id="ARBA00023315"/>
    </source>
</evidence>
<evidence type="ECO:0000256" key="1">
    <source>
        <dbReference type="ARBA" id="ARBA00007274"/>
    </source>
</evidence>
<keyword evidence="4 5" id="KW-0012">Acyltransferase</keyword>
<dbReference type="AlphaFoldDB" id="A0A9D1NW30"/>
<dbReference type="EMBL" id="DVON01000229">
    <property type="protein sequence ID" value="HIV13627.1"/>
    <property type="molecule type" value="Genomic_DNA"/>
</dbReference>
<evidence type="ECO:0000256" key="5">
    <source>
        <dbReference type="RuleBase" id="RU367021"/>
    </source>
</evidence>
<dbReference type="PROSITE" id="PS00101">
    <property type="entry name" value="HEXAPEP_TRANSFERASES"/>
    <property type="match status" value="1"/>
</dbReference>
<evidence type="ECO:0000313" key="8">
    <source>
        <dbReference type="Proteomes" id="UP000886723"/>
    </source>
</evidence>
<keyword evidence="2 5" id="KW-0808">Transferase</keyword>
<name>A0A9D1NW30_9FIRM</name>
<gene>
    <name evidence="7" type="ORF">IAA63_10880</name>
</gene>
<dbReference type="SMART" id="SM01266">
    <property type="entry name" value="Mac"/>
    <property type="match status" value="1"/>
</dbReference>
<dbReference type="InterPro" id="IPR024688">
    <property type="entry name" value="Mac_dom"/>
</dbReference>
<dbReference type="SUPFAM" id="SSF51161">
    <property type="entry name" value="Trimeric LpxA-like enzymes"/>
    <property type="match status" value="1"/>
</dbReference>
<keyword evidence="3" id="KW-0677">Repeat</keyword>